<organism evidence="1 2">
    <name type="scientific">Tissierella carlieri</name>
    <dbReference type="NCBI Taxonomy" id="689904"/>
    <lineage>
        <taxon>Bacteria</taxon>
        <taxon>Bacillati</taxon>
        <taxon>Bacillota</taxon>
        <taxon>Tissierellia</taxon>
        <taxon>Tissierellales</taxon>
        <taxon>Tissierellaceae</taxon>
        <taxon>Tissierella</taxon>
    </lineage>
</organism>
<sequence>MVEDLLFITKNLLAQSESSKFSQAERDYIIRVVRKTVFILLIEFSKSNS</sequence>
<reference evidence="1 2" key="1">
    <citation type="submission" date="2022-06" db="EMBL/GenBank/DDBJ databases">
        <title>Isolation of gut microbiota from human fecal samples.</title>
        <authorList>
            <person name="Pamer E.G."/>
            <person name="Barat B."/>
            <person name="Waligurski E."/>
            <person name="Medina S."/>
            <person name="Paddock L."/>
            <person name="Mostad J."/>
        </authorList>
    </citation>
    <scope>NUCLEOTIDE SEQUENCE [LARGE SCALE GENOMIC DNA]</scope>
    <source>
        <strain evidence="1 2">DFI.7.95</strain>
    </source>
</reference>
<dbReference type="RefSeq" id="WP_256310180.1">
    <property type="nucleotide sequence ID" value="NZ_JANGAC010000001.1"/>
</dbReference>
<protein>
    <submittedName>
        <fullName evidence="1">Uncharacterized protein</fullName>
    </submittedName>
</protein>
<accession>A0ABT1S5F6</accession>
<dbReference type="Proteomes" id="UP001524478">
    <property type="component" value="Unassembled WGS sequence"/>
</dbReference>
<proteinExistence type="predicted"/>
<keyword evidence="2" id="KW-1185">Reference proteome</keyword>
<evidence type="ECO:0000313" key="1">
    <source>
        <dbReference type="EMBL" id="MCQ4921700.1"/>
    </source>
</evidence>
<evidence type="ECO:0000313" key="2">
    <source>
        <dbReference type="Proteomes" id="UP001524478"/>
    </source>
</evidence>
<gene>
    <name evidence="1" type="ORF">NE686_01265</name>
</gene>
<comment type="caution">
    <text evidence="1">The sequence shown here is derived from an EMBL/GenBank/DDBJ whole genome shotgun (WGS) entry which is preliminary data.</text>
</comment>
<dbReference type="EMBL" id="JANGAC010000001">
    <property type="protein sequence ID" value="MCQ4921700.1"/>
    <property type="molecule type" value="Genomic_DNA"/>
</dbReference>
<name>A0ABT1S5F6_9FIRM</name>